<keyword evidence="2 5" id="KW-0812">Transmembrane</keyword>
<keyword evidence="3 5" id="KW-1133">Transmembrane helix</keyword>
<accession>A0A4W5PAI0</accession>
<comment type="subcellular location">
    <subcellularLocation>
        <location evidence="1">Membrane</location>
        <topology evidence="1">Multi-pass membrane protein</topology>
    </subcellularLocation>
</comment>
<dbReference type="GO" id="GO:0005886">
    <property type="term" value="C:plasma membrane"/>
    <property type="evidence" value="ECO:0007669"/>
    <property type="project" value="TreeGrafter"/>
</dbReference>
<dbReference type="GO" id="GO:0005262">
    <property type="term" value="F:calcium channel activity"/>
    <property type="evidence" value="ECO:0007669"/>
    <property type="project" value="TreeGrafter"/>
</dbReference>
<dbReference type="GeneTree" id="ENSGT00940000157091"/>
<dbReference type="PANTHER" id="PTHR13800">
    <property type="entry name" value="TRANSIENT RECEPTOR POTENTIAL CATION CHANNEL, SUBFAMILY M, MEMBER 6"/>
    <property type="match status" value="1"/>
</dbReference>
<feature type="domain" description="Ion transport" evidence="6">
    <location>
        <begin position="447"/>
        <end position="599"/>
    </location>
</feature>
<evidence type="ECO:0000259" key="7">
    <source>
        <dbReference type="Pfam" id="PF18139"/>
    </source>
</evidence>
<feature type="transmembrane region" description="Helical" evidence="5">
    <location>
        <begin position="578"/>
        <end position="597"/>
    </location>
</feature>
<evidence type="ECO:0000256" key="2">
    <source>
        <dbReference type="ARBA" id="ARBA00022692"/>
    </source>
</evidence>
<feature type="transmembrane region" description="Helical" evidence="5">
    <location>
        <begin position="435"/>
        <end position="463"/>
    </location>
</feature>
<feature type="transmembrane region" description="Helical" evidence="5">
    <location>
        <begin position="329"/>
        <end position="351"/>
    </location>
</feature>
<keyword evidence="9" id="KW-1185">Reference proteome</keyword>
<proteinExistence type="predicted"/>
<dbReference type="InterPro" id="IPR050927">
    <property type="entry name" value="TRPM"/>
</dbReference>
<dbReference type="InterPro" id="IPR005821">
    <property type="entry name" value="Ion_trans_dom"/>
</dbReference>
<sequence length="659" mass="74409">MFYVRLSHDSRPESILRLMLNEWQMELPKILISVHGGIQNFDLHPRIKQVVGKGLIKAAVTTGAWILTGGVNTGVAKHVGDALKEHCSRSSRKICTIGVAPWGVIENRNDLIGRDVVAPYQTLLNPLSKLNVLNNLHSHFLLVDDGTVGKYGAEVELRRELEKHIKLQRIHARIGQGVPVVALIFEGGPNVILTVLEYLQETPPVPVVVCEGTGRAADILAYVHKQTEEGGGLPDGVETEIIATIKKTFNFSHSDAMHLFQTLMECMKSKELITVFHIGSEDHQDIDVAILRALLKGTNESAFDQLVLTLAWDRVDIAKNHVFVYGQQLLVRLSVCGWLALSVCLCGWLALSVCLSLLINGFLISGAVVCFQSACIYTWTYTYAYMSLQSIKQALLNMILLQDVFKEAKANDNVEVKDEAETQVRSRRLPLTRKFYAFYHAPIVKFWFNTLAYLGFLMLYSFVVLVRMPEFPSPQEWVVILYIFTSAIEKIREMFMSEAGKISQKVKVWFSDYFNLSDFLAIVTFFVGFGLRIGGEDVLVPGRTVYCLNIIFWYVRLLDILAVNQQAGPYVMMIGKMVANMFYIVVIMAVVLLSYGVPRKAILYPNEEPSWTLLKDVVFQPYWMMYGEVYAYEIDGKEDEPGINDYDGKRVFLRILTTA</sequence>
<evidence type="ECO:0000313" key="9">
    <source>
        <dbReference type="Proteomes" id="UP000314982"/>
    </source>
</evidence>
<dbReference type="GO" id="GO:0055080">
    <property type="term" value="P:monoatomic cation homeostasis"/>
    <property type="evidence" value="ECO:0007669"/>
    <property type="project" value="TreeGrafter"/>
</dbReference>
<dbReference type="Proteomes" id="UP000314982">
    <property type="component" value="Unassembled WGS sequence"/>
</dbReference>
<dbReference type="PANTHER" id="PTHR13800:SF8">
    <property type="entry name" value="TRANSIENT RECEPTOR POTENTIAL CATION CHANNEL SUBFAMILY M MEMBER 7"/>
    <property type="match status" value="1"/>
</dbReference>
<evidence type="ECO:0000256" key="4">
    <source>
        <dbReference type="ARBA" id="ARBA00023136"/>
    </source>
</evidence>
<evidence type="ECO:0000259" key="6">
    <source>
        <dbReference type="Pfam" id="PF00520"/>
    </source>
</evidence>
<evidence type="ECO:0000256" key="5">
    <source>
        <dbReference type="SAM" id="Phobius"/>
    </source>
</evidence>
<evidence type="ECO:0000256" key="1">
    <source>
        <dbReference type="ARBA" id="ARBA00004141"/>
    </source>
</evidence>
<dbReference type="InterPro" id="IPR041491">
    <property type="entry name" value="TRPM_SLOG"/>
</dbReference>
<evidence type="ECO:0000313" key="8">
    <source>
        <dbReference type="Ensembl" id="ENSHHUP00000061686.1"/>
    </source>
</evidence>
<feature type="transmembrane region" description="Helical" evidence="5">
    <location>
        <begin position="513"/>
        <end position="533"/>
    </location>
</feature>
<feature type="transmembrane region" description="Helical" evidence="5">
    <location>
        <begin position="539"/>
        <end position="557"/>
    </location>
</feature>
<organism evidence="8 9">
    <name type="scientific">Hucho hucho</name>
    <name type="common">huchen</name>
    <dbReference type="NCBI Taxonomy" id="62062"/>
    <lineage>
        <taxon>Eukaryota</taxon>
        <taxon>Metazoa</taxon>
        <taxon>Chordata</taxon>
        <taxon>Craniata</taxon>
        <taxon>Vertebrata</taxon>
        <taxon>Euteleostomi</taxon>
        <taxon>Actinopterygii</taxon>
        <taxon>Neopterygii</taxon>
        <taxon>Teleostei</taxon>
        <taxon>Protacanthopterygii</taxon>
        <taxon>Salmoniformes</taxon>
        <taxon>Salmonidae</taxon>
        <taxon>Salmoninae</taxon>
        <taxon>Hucho</taxon>
    </lineage>
</organism>
<evidence type="ECO:0000256" key="3">
    <source>
        <dbReference type="ARBA" id="ARBA00022989"/>
    </source>
</evidence>
<reference evidence="8" key="3">
    <citation type="submission" date="2025-09" db="UniProtKB">
        <authorList>
            <consortium name="Ensembl"/>
        </authorList>
    </citation>
    <scope>IDENTIFICATION</scope>
</reference>
<reference evidence="8" key="2">
    <citation type="submission" date="2025-08" db="UniProtKB">
        <authorList>
            <consortium name="Ensembl"/>
        </authorList>
    </citation>
    <scope>IDENTIFICATION</scope>
</reference>
<dbReference type="Pfam" id="PF00520">
    <property type="entry name" value="Ion_trans"/>
    <property type="match status" value="1"/>
</dbReference>
<dbReference type="AlphaFoldDB" id="A0A4W5PAI0"/>
<protein>
    <submittedName>
        <fullName evidence="8">Transient receptor potential cation channel, subfamily M, member 7</fullName>
    </submittedName>
</protein>
<feature type="domain" description="TRPM SLOG" evidence="7">
    <location>
        <begin position="3"/>
        <end position="266"/>
    </location>
</feature>
<reference evidence="9" key="1">
    <citation type="submission" date="2018-06" db="EMBL/GenBank/DDBJ databases">
        <title>Genome assembly of Danube salmon.</title>
        <authorList>
            <person name="Macqueen D.J."/>
            <person name="Gundappa M.K."/>
        </authorList>
    </citation>
    <scope>NUCLEOTIDE SEQUENCE [LARGE SCALE GENOMIC DNA]</scope>
</reference>
<dbReference type="Ensembl" id="ENSHHUT00000063774.1">
    <property type="protein sequence ID" value="ENSHHUP00000061686.1"/>
    <property type="gene ID" value="ENSHHUG00000036460.1"/>
</dbReference>
<name>A0A4W5PAI0_9TELE</name>
<keyword evidence="4 5" id="KW-0472">Membrane</keyword>
<dbReference type="Pfam" id="PF18139">
    <property type="entry name" value="LSDAT_euk"/>
    <property type="match status" value="1"/>
</dbReference>
<feature type="transmembrane region" description="Helical" evidence="5">
    <location>
        <begin position="357"/>
        <end position="379"/>
    </location>
</feature>